<dbReference type="InterPro" id="IPR055573">
    <property type="entry name" value="DUF7149"/>
</dbReference>
<evidence type="ECO:0000313" key="13">
    <source>
        <dbReference type="Proteomes" id="UP000662074"/>
    </source>
</evidence>
<keyword evidence="12" id="KW-0255">Endonuclease</keyword>
<name>A0A917J5J8_9SPHI</name>
<evidence type="ECO:0000259" key="8">
    <source>
        <dbReference type="Pfam" id="PF07669"/>
    </source>
</evidence>
<evidence type="ECO:0000259" key="9">
    <source>
        <dbReference type="Pfam" id="PF12950"/>
    </source>
</evidence>
<dbReference type="PANTHER" id="PTHR33841:SF1">
    <property type="entry name" value="DNA METHYLTRANSFERASE A"/>
    <property type="match status" value="1"/>
</dbReference>
<keyword evidence="12" id="KW-0540">Nuclease</keyword>
<dbReference type="InterPro" id="IPR029063">
    <property type="entry name" value="SAM-dependent_MTases_sf"/>
</dbReference>
<evidence type="ECO:0000256" key="7">
    <source>
        <dbReference type="ARBA" id="ARBA00047942"/>
    </source>
</evidence>
<dbReference type="InterPro" id="IPR056716">
    <property type="entry name" value="DUF7814"/>
</dbReference>
<evidence type="ECO:0000256" key="3">
    <source>
        <dbReference type="ARBA" id="ARBA00022679"/>
    </source>
</evidence>
<dbReference type="Gene3D" id="3.40.50.150">
    <property type="entry name" value="Vaccinia Virus protein VP39"/>
    <property type="match status" value="2"/>
</dbReference>
<dbReference type="Pfam" id="PF12950">
    <property type="entry name" value="TaqI_C"/>
    <property type="match status" value="1"/>
</dbReference>
<evidence type="ECO:0000259" key="10">
    <source>
        <dbReference type="Pfam" id="PF23653"/>
    </source>
</evidence>
<dbReference type="Gene3D" id="3.90.220.10">
    <property type="entry name" value="Adenine-n6-DNA-methyltransferase Taqi, Chain A, domain 2"/>
    <property type="match status" value="1"/>
</dbReference>
<sequence length="1230" mass="142983">MHLNLLAPKQTLNKAYLKEKVSRTDIEQFKTNFSDLLNKINEKADEEHLKSLIGDFLKFTWYKDSYQINPIGKNDLVIHTGKSPADPIGVILEVKSPTNKGEMISEQKPNAKAIHELILYYLNERITNNKHEIKQLVATNIFEWFIFDANEFDKKIYRNTAIKKLYEQKKADNKDNPWFYEEIKKLLNVVELNLEATFLDIRTYKSYALNSNDKDDNKLIPLFKILSPVHLLKLSFANDSNSLQPKFYAELLHIIGLYEYKEGSKKLIGRKKEGERNAGSLLENAIINLDSHDKISRLDKPSQYGENYQERLYNVALELVITWINRILFLKLLEAQLLNYHKGDAAYTFLNKDKIRDFDDLDKLFFRVLAKKANERSNDIMKLFGKVPYLNSSLFEPTELEHQTIFINGLEDYVALPVLNGTVLKDERGKTKKGTLNTLDYLFEFLNAYDFSSEGAEEIQEDNKALINASVLGLIFEKINGYKDGSFFTPGFITMYICRETIRRAVVQKFNEAKGWELKDYGELYNQITDRKEANTIINSLKICDPAVGSGHFLVSALNELIAIKSDLNILMSGDGRILRDHRIEVVNDELIITDENNDPFTYRYNDLRSQTVQQTLFHEKQTLIENCLFGVDINPNSVKICRLRLWIELLKNAYYKPTSDGSLQLETLPNIDINIKTGNSLISRFGLDADLKPALKKNSISIEAYRNAVSTYRNARDKEHKREMEGIINAVKNNFRTEIAKNDPKLLKLSKLNGELYNSVNQQQLFSESRAEAKARKVKQQKFQKEIDTLIVEVEEIKNNKIYENAFEWRFEFPEVLNNEGDFLGFDIVIGNPPYISNWDLSASNRKAVIFLEDHYRPYLTGHWDLFGAFIIKGYYILKHEGLNSYILPTSFYKEKHSTELRRFFIENLTIIELIDFDKLVVFEDVARQTGIYLVKKDLSIQNELNLKLGIADNGTYIKQNFYSNLKNYSFKTNVNKLDIEIFNKLNANSTLLGNLVCINTGVVAHSKIESPVKFTKDEVIKSVYKEGFKKYVEGINISPYLIGFKNQYIDYESNIKFFHRPKFPLLFESNKIIVRRISGKNNQFFASYDCNKYYSNDNLMHVLLWTNELLKFQRPENKWTAMILPELSLEYILAILNSKLNTYFFSRFLSTDTLQGTYSSIYPEDIRQIPVKLNNIAIQNELTDIVKEVLELRKNGYEVSEYLKKIDFLIYQLYKLTNEEIEMVEGLF</sequence>
<keyword evidence="4" id="KW-0949">S-adenosyl-L-methionine</keyword>
<organism evidence="12 13">
    <name type="scientific">Mucilaginibacter galii</name>
    <dbReference type="NCBI Taxonomy" id="2005073"/>
    <lineage>
        <taxon>Bacteria</taxon>
        <taxon>Pseudomonadati</taxon>
        <taxon>Bacteroidota</taxon>
        <taxon>Sphingobacteriia</taxon>
        <taxon>Sphingobacteriales</taxon>
        <taxon>Sphingobacteriaceae</taxon>
        <taxon>Mucilaginibacter</taxon>
    </lineage>
</organism>
<dbReference type="Pfam" id="PF07669">
    <property type="entry name" value="Eco57I"/>
    <property type="match status" value="1"/>
</dbReference>
<dbReference type="Proteomes" id="UP000662074">
    <property type="component" value="Unassembled WGS sequence"/>
</dbReference>
<accession>A0A917J5J8</accession>
<dbReference type="Pfam" id="PF23653">
    <property type="entry name" value="DUF7149"/>
    <property type="match status" value="1"/>
</dbReference>
<dbReference type="PRINTS" id="PR00507">
    <property type="entry name" value="N12N6MTFRASE"/>
</dbReference>
<dbReference type="InterPro" id="IPR050953">
    <property type="entry name" value="N4_N6_ade-DNA_methylase"/>
</dbReference>
<dbReference type="GO" id="GO:0032259">
    <property type="term" value="P:methylation"/>
    <property type="evidence" value="ECO:0007669"/>
    <property type="project" value="UniProtKB-KW"/>
</dbReference>
<dbReference type="InterPro" id="IPR002052">
    <property type="entry name" value="DNA_methylase_N6_adenine_CS"/>
</dbReference>
<dbReference type="InterPro" id="IPR025931">
    <property type="entry name" value="TaqI_C"/>
</dbReference>
<dbReference type="EMBL" id="BMDO01000001">
    <property type="protein sequence ID" value="GGI49089.1"/>
    <property type="molecule type" value="Genomic_DNA"/>
</dbReference>
<keyword evidence="5" id="KW-0680">Restriction system</keyword>
<dbReference type="PROSITE" id="PS00092">
    <property type="entry name" value="N6_MTASE"/>
    <property type="match status" value="1"/>
</dbReference>
<keyword evidence="6" id="KW-0238">DNA-binding</keyword>
<gene>
    <name evidence="12" type="ORF">GCM10011425_03010</name>
</gene>
<reference evidence="12" key="2">
    <citation type="submission" date="2020-09" db="EMBL/GenBank/DDBJ databases">
        <authorList>
            <person name="Sun Q."/>
            <person name="Sedlacek I."/>
        </authorList>
    </citation>
    <scope>NUCLEOTIDE SEQUENCE</scope>
    <source>
        <strain evidence="12">CCM 8711</strain>
    </source>
</reference>
<dbReference type="InterPro" id="IPR011639">
    <property type="entry name" value="MethylTrfase_TaqI-like_dom"/>
</dbReference>
<proteinExistence type="predicted"/>
<dbReference type="SUPFAM" id="SSF53335">
    <property type="entry name" value="S-adenosyl-L-methionine-dependent methyltransferases"/>
    <property type="match status" value="1"/>
</dbReference>
<feature type="domain" description="DUF7149" evidence="10">
    <location>
        <begin position="7"/>
        <end position="239"/>
    </location>
</feature>
<evidence type="ECO:0000256" key="5">
    <source>
        <dbReference type="ARBA" id="ARBA00022747"/>
    </source>
</evidence>
<evidence type="ECO:0000259" key="11">
    <source>
        <dbReference type="Pfam" id="PF25120"/>
    </source>
</evidence>
<dbReference type="GO" id="GO:0009007">
    <property type="term" value="F:site-specific DNA-methyltransferase (adenine-specific) activity"/>
    <property type="evidence" value="ECO:0007669"/>
    <property type="project" value="UniProtKB-EC"/>
</dbReference>
<dbReference type="InterPro" id="IPR023135">
    <property type="entry name" value="N6_DNA_MeTrfase_TaqI_C"/>
</dbReference>
<evidence type="ECO:0000256" key="4">
    <source>
        <dbReference type="ARBA" id="ARBA00022691"/>
    </source>
</evidence>
<keyword evidence="13" id="KW-1185">Reference proteome</keyword>
<comment type="caution">
    <text evidence="12">The sequence shown here is derived from an EMBL/GenBank/DDBJ whole genome shotgun (WGS) entry which is preliminary data.</text>
</comment>
<feature type="domain" description="Type II methyltransferase M.TaqI-like" evidence="8">
    <location>
        <begin position="627"/>
        <end position="924"/>
    </location>
</feature>
<feature type="domain" description="TaqI-like C-terminal specificity" evidence="9">
    <location>
        <begin position="1032"/>
        <end position="1173"/>
    </location>
</feature>
<dbReference type="GO" id="GO:0004519">
    <property type="term" value="F:endonuclease activity"/>
    <property type="evidence" value="ECO:0007669"/>
    <property type="project" value="UniProtKB-KW"/>
</dbReference>
<evidence type="ECO:0000256" key="1">
    <source>
        <dbReference type="ARBA" id="ARBA00011900"/>
    </source>
</evidence>
<comment type="catalytic activity">
    <reaction evidence="7">
        <text>a 2'-deoxyadenosine in DNA + S-adenosyl-L-methionine = an N(6)-methyl-2'-deoxyadenosine in DNA + S-adenosyl-L-homocysteine + H(+)</text>
        <dbReference type="Rhea" id="RHEA:15197"/>
        <dbReference type="Rhea" id="RHEA-COMP:12418"/>
        <dbReference type="Rhea" id="RHEA-COMP:12419"/>
        <dbReference type="ChEBI" id="CHEBI:15378"/>
        <dbReference type="ChEBI" id="CHEBI:57856"/>
        <dbReference type="ChEBI" id="CHEBI:59789"/>
        <dbReference type="ChEBI" id="CHEBI:90615"/>
        <dbReference type="ChEBI" id="CHEBI:90616"/>
        <dbReference type="EC" id="2.1.1.72"/>
    </reaction>
</comment>
<evidence type="ECO:0000256" key="6">
    <source>
        <dbReference type="ARBA" id="ARBA00023125"/>
    </source>
</evidence>
<protein>
    <recommendedName>
        <fullName evidence="1">site-specific DNA-methyltransferase (adenine-specific)</fullName>
        <ecNumber evidence="1">2.1.1.72</ecNumber>
    </recommendedName>
</protein>
<dbReference type="GO" id="GO:0003677">
    <property type="term" value="F:DNA binding"/>
    <property type="evidence" value="ECO:0007669"/>
    <property type="project" value="UniProtKB-KW"/>
</dbReference>
<evidence type="ECO:0000313" key="12">
    <source>
        <dbReference type="EMBL" id="GGI49089.1"/>
    </source>
</evidence>
<dbReference type="AlphaFoldDB" id="A0A917J5J8"/>
<dbReference type="EC" id="2.1.1.72" evidence="1"/>
<keyword evidence="3" id="KW-0808">Transferase</keyword>
<evidence type="ECO:0000256" key="2">
    <source>
        <dbReference type="ARBA" id="ARBA00022603"/>
    </source>
</evidence>
<dbReference type="RefSeq" id="WP_188413130.1">
    <property type="nucleotide sequence ID" value="NZ_BMDO01000001.1"/>
</dbReference>
<keyword evidence="2" id="KW-0489">Methyltransferase</keyword>
<feature type="domain" description="DUF7814" evidence="11">
    <location>
        <begin position="240"/>
        <end position="467"/>
    </location>
</feature>
<dbReference type="GO" id="GO:0009307">
    <property type="term" value="P:DNA restriction-modification system"/>
    <property type="evidence" value="ECO:0007669"/>
    <property type="project" value="UniProtKB-KW"/>
</dbReference>
<keyword evidence="12" id="KW-0378">Hydrolase</keyword>
<dbReference type="Pfam" id="PF25120">
    <property type="entry name" value="DUF7814"/>
    <property type="match status" value="1"/>
</dbReference>
<reference evidence="12" key="1">
    <citation type="journal article" date="2014" name="Int. J. Syst. Evol. Microbiol.">
        <title>Complete genome sequence of Corynebacterium casei LMG S-19264T (=DSM 44701T), isolated from a smear-ripened cheese.</title>
        <authorList>
            <consortium name="US DOE Joint Genome Institute (JGI-PGF)"/>
            <person name="Walter F."/>
            <person name="Albersmeier A."/>
            <person name="Kalinowski J."/>
            <person name="Ruckert C."/>
        </authorList>
    </citation>
    <scope>NUCLEOTIDE SEQUENCE</scope>
    <source>
        <strain evidence="12">CCM 8711</strain>
    </source>
</reference>
<dbReference type="PANTHER" id="PTHR33841">
    <property type="entry name" value="DNA METHYLTRANSFERASE YEEA-RELATED"/>
    <property type="match status" value="1"/>
</dbReference>